<sequence length="155" mass="18468">MFKVGKDKPKILNAEKFILQRVLKDHPYFSQIFGQKEWLEVYEDEFNEISQDDLSETLNLFLFTYLKESSKSEYIQAIAERLPRSPETVNSNRLTLALAGYFCLIQETQLALQHLHILKKMEHLKTHFLWAREYFTFLEENSEFQKIVQWISNSA</sequence>
<dbReference type="EMBL" id="AKWW02000030">
    <property type="protein sequence ID" value="EMF43257.1"/>
    <property type="molecule type" value="Genomic_DNA"/>
</dbReference>
<dbReference type="AlphaFoldDB" id="M3EXV0"/>
<evidence type="ECO:0000313" key="1">
    <source>
        <dbReference type="EMBL" id="EMF43257.1"/>
    </source>
</evidence>
<comment type="caution">
    <text evidence="1">The sequence shown here is derived from an EMBL/GenBank/DDBJ whole genome shotgun (WGS) entry which is preliminary data.</text>
</comment>
<organism evidence="1 2">
    <name type="scientific">Leptospira interrogans serovar Lora str. TE 1992</name>
    <dbReference type="NCBI Taxonomy" id="1193028"/>
    <lineage>
        <taxon>Bacteria</taxon>
        <taxon>Pseudomonadati</taxon>
        <taxon>Spirochaetota</taxon>
        <taxon>Spirochaetia</taxon>
        <taxon>Leptospirales</taxon>
        <taxon>Leptospiraceae</taxon>
        <taxon>Leptospira</taxon>
    </lineage>
</organism>
<reference evidence="1 2" key="1">
    <citation type="submission" date="2013-01" db="EMBL/GenBank/DDBJ databases">
        <authorList>
            <person name="Harkins D.M."/>
            <person name="Durkin A.S."/>
            <person name="Brinkac L.M."/>
            <person name="Haft D.H."/>
            <person name="Selengut J.D."/>
            <person name="Sanka R."/>
            <person name="DePew J."/>
            <person name="Purushe J."/>
            <person name="Hartskeerl R.A."/>
            <person name="Ahmed A."/>
            <person name="van der Linden H."/>
            <person name="Goris M.G.A."/>
            <person name="Vinetz J.M."/>
            <person name="Sutton G.G."/>
            <person name="Nierman W.C."/>
            <person name="Fouts D.E."/>
        </authorList>
    </citation>
    <scope>NUCLEOTIDE SEQUENCE [LARGE SCALE GENOMIC DNA]</scope>
    <source>
        <strain evidence="1 2">TE 1992</strain>
    </source>
</reference>
<name>M3EXV0_LEPIR</name>
<protein>
    <submittedName>
        <fullName evidence="1">Uncharacterized protein</fullName>
    </submittedName>
</protein>
<proteinExistence type="predicted"/>
<accession>M3EXV0</accession>
<dbReference type="Proteomes" id="UP000011754">
    <property type="component" value="Unassembled WGS sequence"/>
</dbReference>
<gene>
    <name evidence="1" type="ORF">LEP1GSC067_4085</name>
</gene>
<evidence type="ECO:0000313" key="2">
    <source>
        <dbReference type="Proteomes" id="UP000011754"/>
    </source>
</evidence>